<keyword evidence="4" id="KW-0067">ATP-binding</keyword>
<dbReference type="AlphaFoldDB" id="A0A3A9K3E0"/>
<keyword evidence="2" id="KW-0378">Hydrolase</keyword>
<evidence type="ECO:0000256" key="3">
    <source>
        <dbReference type="ARBA" id="ARBA00022806"/>
    </source>
</evidence>
<dbReference type="GO" id="GO:0043590">
    <property type="term" value="C:bacterial nucleoid"/>
    <property type="evidence" value="ECO:0007669"/>
    <property type="project" value="TreeGrafter"/>
</dbReference>
<dbReference type="GO" id="GO:0016787">
    <property type="term" value="F:hydrolase activity"/>
    <property type="evidence" value="ECO:0007669"/>
    <property type="project" value="UniProtKB-KW"/>
</dbReference>
<keyword evidence="1" id="KW-0547">Nucleotide-binding</keyword>
<dbReference type="OrthoDB" id="9763310at2"/>
<dbReference type="GO" id="GO:0030894">
    <property type="term" value="C:replisome"/>
    <property type="evidence" value="ECO:0007669"/>
    <property type="project" value="TreeGrafter"/>
</dbReference>
<dbReference type="GO" id="GO:0005737">
    <property type="term" value="C:cytoplasm"/>
    <property type="evidence" value="ECO:0007669"/>
    <property type="project" value="TreeGrafter"/>
</dbReference>
<evidence type="ECO:0000256" key="4">
    <source>
        <dbReference type="ARBA" id="ARBA00022840"/>
    </source>
</evidence>
<dbReference type="PANTHER" id="PTHR13710">
    <property type="entry name" value="DNA HELICASE RECQ FAMILY MEMBER"/>
    <property type="match status" value="1"/>
</dbReference>
<keyword evidence="8" id="KW-1185">Reference proteome</keyword>
<evidence type="ECO:0000256" key="1">
    <source>
        <dbReference type="ARBA" id="ARBA00022741"/>
    </source>
</evidence>
<gene>
    <name evidence="7" type="ORF">CR203_09745</name>
</gene>
<evidence type="ECO:0000313" key="8">
    <source>
        <dbReference type="Proteomes" id="UP000281498"/>
    </source>
</evidence>
<dbReference type="PANTHER" id="PTHR13710:SF84">
    <property type="entry name" value="ATP-DEPENDENT DNA HELICASE RECS-RELATED"/>
    <property type="match status" value="1"/>
</dbReference>
<proteinExistence type="predicted"/>
<dbReference type="GO" id="GO:0003676">
    <property type="term" value="F:nucleic acid binding"/>
    <property type="evidence" value="ECO:0007669"/>
    <property type="project" value="InterPro"/>
</dbReference>
<dbReference type="SMART" id="SM00487">
    <property type="entry name" value="DEXDc"/>
    <property type="match status" value="1"/>
</dbReference>
<dbReference type="InterPro" id="IPR001650">
    <property type="entry name" value="Helicase_C-like"/>
</dbReference>
<dbReference type="GO" id="GO:0006281">
    <property type="term" value="P:DNA repair"/>
    <property type="evidence" value="ECO:0007669"/>
    <property type="project" value="TreeGrafter"/>
</dbReference>
<dbReference type="Pfam" id="PF00270">
    <property type="entry name" value="DEAD"/>
    <property type="match status" value="1"/>
</dbReference>
<evidence type="ECO:0000259" key="5">
    <source>
        <dbReference type="PROSITE" id="PS51192"/>
    </source>
</evidence>
<dbReference type="SMART" id="SM00490">
    <property type="entry name" value="HELICc"/>
    <property type="match status" value="1"/>
</dbReference>
<dbReference type="GO" id="GO:0006310">
    <property type="term" value="P:DNA recombination"/>
    <property type="evidence" value="ECO:0007669"/>
    <property type="project" value="InterPro"/>
</dbReference>
<dbReference type="PROSITE" id="PS51194">
    <property type="entry name" value="HELICASE_CTER"/>
    <property type="match status" value="1"/>
</dbReference>
<dbReference type="GO" id="GO:0005524">
    <property type="term" value="F:ATP binding"/>
    <property type="evidence" value="ECO:0007669"/>
    <property type="project" value="UniProtKB-KW"/>
</dbReference>
<dbReference type="Proteomes" id="UP000281498">
    <property type="component" value="Unassembled WGS sequence"/>
</dbReference>
<keyword evidence="3 7" id="KW-0347">Helicase</keyword>
<dbReference type="GO" id="GO:0009378">
    <property type="term" value="F:four-way junction helicase activity"/>
    <property type="evidence" value="ECO:0007669"/>
    <property type="project" value="TreeGrafter"/>
</dbReference>
<feature type="domain" description="Helicase C-terminal" evidence="6">
    <location>
        <begin position="239"/>
        <end position="390"/>
    </location>
</feature>
<dbReference type="InterPro" id="IPR004589">
    <property type="entry name" value="DNA_helicase_ATP-dep_RecQ"/>
</dbReference>
<dbReference type="Gene3D" id="3.40.50.300">
    <property type="entry name" value="P-loop containing nucleotide triphosphate hydrolases"/>
    <property type="match status" value="2"/>
</dbReference>
<dbReference type="CDD" id="cd17920">
    <property type="entry name" value="DEXHc_RecQ"/>
    <property type="match status" value="1"/>
</dbReference>
<feature type="domain" description="Helicase ATP-binding" evidence="5">
    <location>
        <begin position="45"/>
        <end position="212"/>
    </location>
</feature>
<dbReference type="InterPro" id="IPR014001">
    <property type="entry name" value="Helicase_ATP-bd"/>
</dbReference>
<dbReference type="GO" id="GO:0043138">
    <property type="term" value="F:3'-5' DNA helicase activity"/>
    <property type="evidence" value="ECO:0007669"/>
    <property type="project" value="TreeGrafter"/>
</dbReference>
<dbReference type="NCBIfam" id="TIGR00614">
    <property type="entry name" value="recQ_fam"/>
    <property type="match status" value="1"/>
</dbReference>
<accession>A0A3A9K3E0</accession>
<comment type="caution">
    <text evidence="7">The sequence shown here is derived from an EMBL/GenBank/DDBJ whole genome shotgun (WGS) entry which is preliminary data.</text>
</comment>
<dbReference type="FunFam" id="3.40.50.300:FF:001389">
    <property type="entry name" value="ATP-dependent DNA helicase RecQ"/>
    <property type="match status" value="1"/>
</dbReference>
<dbReference type="PROSITE" id="PS51192">
    <property type="entry name" value="HELICASE_ATP_BIND_1"/>
    <property type="match status" value="1"/>
</dbReference>
<name>A0A3A9K3E0_9BACI</name>
<sequence length="532" mass="61173">MFLLSDSSSIIAKTERGCKNLSNLDATLKNLFGFDTFREGQREIIEAVMNQQDVLAILPTGRGKTLCYHLPSLILGGLTLVISPLVSLMEDQVTQMKASGNKRVAHLSSLLNQQEKQDLMMGLGNLDLLFLSPEMASLPFVKRALVRQKITLFVIDEAHCISHWGHEFRTDYLRLNSLRSSLGNPSCLALTATATPLVEKDIRGQLKMENEVVIRYPVNRENIYIGIEEVASVQEKHALLIARINQVETPAIIYTGTRQETERIAGLLKRETNFESSFYHGGLTKEDRLLIQHQFIHDELDIICCTNAFGMGINKSNVRTVIHLHLPSSIEQYVQEIGRAGRDQSQSTALLIYQPEDHLLPLSFIENEFPDDDLLNHLSDESDFSHYSLEELRNFYQLDDNSYRMLHYYLDQENLIEEGNLQLNEQQQHVIKKLRVKFQTRKKEKILQLERIKSFVLSRTCLRRYVSHYFEEEILVLPEFCCSQCQLTETYLKEIDSINYNVRSERSIHKESDWSKELENMLITNAGGLYGK</sequence>
<evidence type="ECO:0000313" key="7">
    <source>
        <dbReference type="EMBL" id="RKL67624.1"/>
    </source>
</evidence>
<organism evidence="7 8">
    <name type="scientific">Salipaludibacillus neizhouensis</name>
    <dbReference type="NCBI Taxonomy" id="885475"/>
    <lineage>
        <taxon>Bacteria</taxon>
        <taxon>Bacillati</taxon>
        <taxon>Bacillota</taxon>
        <taxon>Bacilli</taxon>
        <taxon>Bacillales</taxon>
        <taxon>Bacillaceae</taxon>
    </lineage>
</organism>
<dbReference type="InterPro" id="IPR027417">
    <property type="entry name" value="P-loop_NTPase"/>
</dbReference>
<dbReference type="Pfam" id="PF00271">
    <property type="entry name" value="Helicase_C"/>
    <property type="match status" value="1"/>
</dbReference>
<reference evidence="7 8" key="1">
    <citation type="submission" date="2017-10" db="EMBL/GenBank/DDBJ databases">
        <title>Bacillus sp. nov., a halophilic bacterium isolated from a Keqin Lake.</title>
        <authorList>
            <person name="Wang H."/>
        </authorList>
    </citation>
    <scope>NUCLEOTIDE SEQUENCE [LARGE SCALE GENOMIC DNA]</scope>
    <source>
        <strain evidence="7 8">KCTC 13187</strain>
    </source>
</reference>
<evidence type="ECO:0000259" key="6">
    <source>
        <dbReference type="PROSITE" id="PS51194"/>
    </source>
</evidence>
<dbReference type="SUPFAM" id="SSF52540">
    <property type="entry name" value="P-loop containing nucleoside triphosphate hydrolases"/>
    <property type="match status" value="1"/>
</dbReference>
<dbReference type="EMBL" id="PDOE01000003">
    <property type="protein sequence ID" value="RKL67624.1"/>
    <property type="molecule type" value="Genomic_DNA"/>
</dbReference>
<protein>
    <submittedName>
        <fullName evidence="7">ATP-dependent DNA helicase</fullName>
    </submittedName>
</protein>
<dbReference type="InterPro" id="IPR011545">
    <property type="entry name" value="DEAD/DEAH_box_helicase_dom"/>
</dbReference>
<evidence type="ECO:0000256" key="2">
    <source>
        <dbReference type="ARBA" id="ARBA00022801"/>
    </source>
</evidence>